<evidence type="ECO:0000256" key="1">
    <source>
        <dbReference type="ARBA" id="ARBA00023015"/>
    </source>
</evidence>
<dbReference type="AlphaFoldDB" id="A0A1H1Y7F4"/>
<feature type="domain" description="HTH lacI-type" evidence="5">
    <location>
        <begin position="34"/>
        <end position="88"/>
    </location>
</feature>
<dbReference type="InterPro" id="IPR046335">
    <property type="entry name" value="LacI/GalR-like_sensor"/>
</dbReference>
<sequence>MLGGVPAVTDAAGKRGRGGQYAKAVTDSTVRRRPTIDDVAAEAGVSRGTVSRVLTGGHWVSPESLDAVNRAIKKVGYRINPHARNLATSKANSIAFLLTESHERLFEDPNFSILMRGAAQALEERDLPLVLLMAGSDAEQRRAADFILAGHVDGVLLVSSHTGRLDFMSELVAANIPAIACGVPIGFERKIGYVSAADADGARSAVEYLREQGRRRIATIAGPQDTSGGVARLAGYREELGEDFDESLVAIGDYSRASGATAMAELLERDPQIDAVFVANDLMAAGALDVIQAAGRSVPDEIAIVGFDDSPVAVTTTPQLTTMRQPFERISNEMVRLLMQVIEGQPAAALTVPTELVRRGSA</sequence>
<dbReference type="Gene3D" id="3.40.50.2300">
    <property type="match status" value="2"/>
</dbReference>
<keyword evidence="3" id="KW-0804">Transcription</keyword>
<dbReference type="PROSITE" id="PS00356">
    <property type="entry name" value="HTH_LACI_1"/>
    <property type="match status" value="1"/>
</dbReference>
<keyword evidence="1" id="KW-0805">Transcription regulation</keyword>
<feature type="region of interest" description="Disordered" evidence="4">
    <location>
        <begin position="1"/>
        <end position="24"/>
    </location>
</feature>
<organism evidence="6 7">
    <name type="scientific">Microterricola viridarii</name>
    <dbReference type="NCBI Taxonomy" id="412690"/>
    <lineage>
        <taxon>Bacteria</taxon>
        <taxon>Bacillati</taxon>
        <taxon>Actinomycetota</taxon>
        <taxon>Actinomycetes</taxon>
        <taxon>Micrococcales</taxon>
        <taxon>Microbacteriaceae</taxon>
        <taxon>Microterricola</taxon>
    </lineage>
</organism>
<keyword evidence="7" id="KW-1185">Reference proteome</keyword>
<dbReference type="InterPro" id="IPR000843">
    <property type="entry name" value="HTH_LacI"/>
</dbReference>
<evidence type="ECO:0000313" key="7">
    <source>
        <dbReference type="Proteomes" id="UP000181956"/>
    </source>
</evidence>
<dbReference type="EMBL" id="LT629742">
    <property type="protein sequence ID" value="SDT17344.1"/>
    <property type="molecule type" value="Genomic_DNA"/>
</dbReference>
<dbReference type="SMART" id="SM00354">
    <property type="entry name" value="HTH_LACI"/>
    <property type="match status" value="1"/>
</dbReference>
<dbReference type="InterPro" id="IPR028082">
    <property type="entry name" value="Peripla_BP_I"/>
</dbReference>
<dbReference type="SUPFAM" id="SSF53822">
    <property type="entry name" value="Periplasmic binding protein-like I"/>
    <property type="match status" value="1"/>
</dbReference>
<evidence type="ECO:0000256" key="4">
    <source>
        <dbReference type="SAM" id="MobiDB-lite"/>
    </source>
</evidence>
<dbReference type="PANTHER" id="PTHR30146">
    <property type="entry name" value="LACI-RELATED TRANSCRIPTIONAL REPRESSOR"/>
    <property type="match status" value="1"/>
</dbReference>
<dbReference type="Pfam" id="PF13377">
    <property type="entry name" value="Peripla_BP_3"/>
    <property type="match status" value="1"/>
</dbReference>
<dbReference type="Pfam" id="PF00356">
    <property type="entry name" value="LacI"/>
    <property type="match status" value="1"/>
</dbReference>
<dbReference type="GO" id="GO:0000976">
    <property type="term" value="F:transcription cis-regulatory region binding"/>
    <property type="evidence" value="ECO:0007669"/>
    <property type="project" value="TreeGrafter"/>
</dbReference>
<gene>
    <name evidence="6" type="ORF">SAMN04489834_2998</name>
</gene>
<evidence type="ECO:0000256" key="2">
    <source>
        <dbReference type="ARBA" id="ARBA00023125"/>
    </source>
</evidence>
<proteinExistence type="predicted"/>
<dbReference type="Proteomes" id="UP000181956">
    <property type="component" value="Chromosome I"/>
</dbReference>
<reference evidence="7" key="1">
    <citation type="submission" date="2016-10" db="EMBL/GenBank/DDBJ databases">
        <authorList>
            <person name="Varghese N."/>
            <person name="Submissions S."/>
        </authorList>
    </citation>
    <scope>NUCLEOTIDE SEQUENCE [LARGE SCALE GENOMIC DNA]</scope>
    <source>
        <strain evidence="7">DSM 21772</strain>
    </source>
</reference>
<keyword evidence="2 6" id="KW-0238">DNA-binding</keyword>
<accession>A0A1H1Y7F4</accession>
<dbReference type="CDD" id="cd06267">
    <property type="entry name" value="PBP1_LacI_sugar_binding-like"/>
    <property type="match status" value="1"/>
</dbReference>
<protein>
    <submittedName>
        <fullName evidence="6">DNA-binding transcriptional regulator, LacI/PurR family</fullName>
    </submittedName>
</protein>
<evidence type="ECO:0000259" key="5">
    <source>
        <dbReference type="PROSITE" id="PS50932"/>
    </source>
</evidence>
<dbReference type="PANTHER" id="PTHR30146:SF109">
    <property type="entry name" value="HTH-TYPE TRANSCRIPTIONAL REGULATOR GALS"/>
    <property type="match status" value="1"/>
</dbReference>
<dbReference type="InterPro" id="IPR010982">
    <property type="entry name" value="Lambda_DNA-bd_dom_sf"/>
</dbReference>
<dbReference type="STRING" id="412690.SAMN04489834_2998"/>
<dbReference type="CDD" id="cd01392">
    <property type="entry name" value="HTH_LacI"/>
    <property type="match status" value="1"/>
</dbReference>
<evidence type="ECO:0000313" key="6">
    <source>
        <dbReference type="EMBL" id="SDT17344.1"/>
    </source>
</evidence>
<dbReference type="Gene3D" id="1.10.260.40">
    <property type="entry name" value="lambda repressor-like DNA-binding domains"/>
    <property type="match status" value="1"/>
</dbReference>
<name>A0A1H1Y7F4_9MICO</name>
<evidence type="ECO:0000256" key="3">
    <source>
        <dbReference type="ARBA" id="ARBA00023163"/>
    </source>
</evidence>
<dbReference type="SUPFAM" id="SSF47413">
    <property type="entry name" value="lambda repressor-like DNA-binding domains"/>
    <property type="match status" value="1"/>
</dbReference>
<dbReference type="GO" id="GO:0003700">
    <property type="term" value="F:DNA-binding transcription factor activity"/>
    <property type="evidence" value="ECO:0007669"/>
    <property type="project" value="TreeGrafter"/>
</dbReference>
<dbReference type="PROSITE" id="PS50932">
    <property type="entry name" value="HTH_LACI_2"/>
    <property type="match status" value="1"/>
</dbReference>